<protein>
    <submittedName>
        <fullName evidence="1">Uncharacterized protein</fullName>
    </submittedName>
</protein>
<sequence length="109" mass="11813">MFSRIKSIFAPSAPATCESIPNATPFCAIEPPEDDDTGAELLEAAEADCHFNAGSASKFFEVGTLFESIAEAKQALASFSRCPVIQRSDDIFISKVFVLAKLRMSLIYT</sequence>
<organism evidence="1">
    <name type="scientific">Spongospora subterranea</name>
    <dbReference type="NCBI Taxonomy" id="70186"/>
    <lineage>
        <taxon>Eukaryota</taxon>
        <taxon>Sar</taxon>
        <taxon>Rhizaria</taxon>
        <taxon>Endomyxa</taxon>
        <taxon>Phytomyxea</taxon>
        <taxon>Plasmodiophorida</taxon>
        <taxon>Plasmodiophoridae</taxon>
        <taxon>Spongospora</taxon>
    </lineage>
</organism>
<proteinExistence type="predicted"/>
<name>A0A0H5RB31_9EUKA</name>
<evidence type="ECO:0000313" key="1">
    <source>
        <dbReference type="EMBL" id="CRZ11016.1"/>
    </source>
</evidence>
<feature type="non-terminal residue" evidence="1">
    <location>
        <position position="109"/>
    </location>
</feature>
<reference evidence="1" key="1">
    <citation type="submission" date="2015-04" db="EMBL/GenBank/DDBJ databases">
        <title>The genome sequence of the plant pathogenic Rhizarian Plasmodiophora brassicae reveals insights in its biotrophic life cycle and the origin of chitin synthesis.</title>
        <authorList>
            <person name="Schwelm A."/>
            <person name="Fogelqvist J."/>
            <person name="Knaust A."/>
            <person name="Julke S."/>
            <person name="Lilja T."/>
            <person name="Dhandapani V."/>
            <person name="Bonilla-Rosso G."/>
            <person name="Karlsson M."/>
            <person name="Shevchenko A."/>
            <person name="Choi S.R."/>
            <person name="Kim H.G."/>
            <person name="Park J.Y."/>
            <person name="Lim Y.P."/>
            <person name="Ludwig-Muller J."/>
            <person name="Dixelius C."/>
        </authorList>
    </citation>
    <scope>NUCLEOTIDE SEQUENCE</scope>
    <source>
        <tissue evidence="1">Potato root galls</tissue>
    </source>
</reference>
<dbReference type="AlphaFoldDB" id="A0A0H5RB31"/>
<dbReference type="EMBL" id="HACM01010574">
    <property type="protein sequence ID" value="CRZ11016.1"/>
    <property type="molecule type" value="Transcribed_RNA"/>
</dbReference>
<accession>A0A0H5RB31</accession>